<keyword evidence="8" id="KW-0804">Transcription</keyword>
<reference evidence="12" key="1">
    <citation type="submission" date="2019-09" db="EMBL/GenBank/DDBJ databases">
        <title>Draft genome information of white flower Hibiscus syriacus.</title>
        <authorList>
            <person name="Kim Y.-M."/>
        </authorList>
    </citation>
    <scope>NUCLEOTIDE SEQUENCE [LARGE SCALE GENOMIC DNA]</scope>
    <source>
        <strain evidence="12">YM2019G1</strain>
    </source>
</reference>
<feature type="compositionally biased region" description="Basic and acidic residues" evidence="10">
    <location>
        <begin position="99"/>
        <end position="112"/>
    </location>
</feature>
<organism evidence="12 13">
    <name type="scientific">Hibiscus syriacus</name>
    <name type="common">Rose of Sharon</name>
    <dbReference type="NCBI Taxonomy" id="106335"/>
    <lineage>
        <taxon>Eukaryota</taxon>
        <taxon>Viridiplantae</taxon>
        <taxon>Streptophyta</taxon>
        <taxon>Embryophyta</taxon>
        <taxon>Tracheophyta</taxon>
        <taxon>Spermatophyta</taxon>
        <taxon>Magnoliopsida</taxon>
        <taxon>eudicotyledons</taxon>
        <taxon>Gunneridae</taxon>
        <taxon>Pentapetalae</taxon>
        <taxon>rosids</taxon>
        <taxon>malvids</taxon>
        <taxon>Malvales</taxon>
        <taxon>Malvaceae</taxon>
        <taxon>Malvoideae</taxon>
        <taxon>Hibiscus</taxon>
    </lineage>
</organism>
<dbReference type="PROSITE" id="PS51523">
    <property type="entry name" value="ZF_HD_DIMER"/>
    <property type="match status" value="1"/>
</dbReference>
<evidence type="ECO:0000256" key="9">
    <source>
        <dbReference type="ARBA" id="ARBA00023242"/>
    </source>
</evidence>
<keyword evidence="5" id="KW-0805">Transcription regulation</keyword>
<name>A0A6A3CEE5_HIBSY</name>
<gene>
    <name evidence="12" type="ORF">F3Y22_tig00005929pilonHSYRG00209</name>
</gene>
<evidence type="ECO:0000256" key="4">
    <source>
        <dbReference type="ARBA" id="ARBA00022833"/>
    </source>
</evidence>
<evidence type="ECO:0000256" key="10">
    <source>
        <dbReference type="SAM" id="MobiDB-lite"/>
    </source>
</evidence>
<evidence type="ECO:0000256" key="1">
    <source>
        <dbReference type="ARBA" id="ARBA00004123"/>
    </source>
</evidence>
<keyword evidence="9" id="KW-0539">Nucleus</keyword>
<dbReference type="PANTHER" id="PTHR31948">
    <property type="entry name" value="ZINC-FINGER HOMEODOMAIN PROTEIN 2"/>
    <property type="match status" value="1"/>
</dbReference>
<comment type="caution">
    <text evidence="12">The sequence shown here is derived from an EMBL/GenBank/DDBJ whole genome shotgun (WGS) entry which is preliminary data.</text>
</comment>
<dbReference type="GO" id="GO:0000976">
    <property type="term" value="F:transcription cis-regulatory region binding"/>
    <property type="evidence" value="ECO:0007669"/>
    <property type="project" value="TreeGrafter"/>
</dbReference>
<comment type="subcellular location">
    <subcellularLocation>
        <location evidence="1">Nucleus</location>
    </subcellularLocation>
</comment>
<accession>A0A6A3CEE5</accession>
<dbReference type="PANTHER" id="PTHR31948:SF119">
    <property type="entry name" value="ZINC-FINGER HOMEODOMAIN PROTEIN 6-LIKE"/>
    <property type="match status" value="1"/>
</dbReference>
<evidence type="ECO:0000259" key="11">
    <source>
        <dbReference type="PROSITE" id="PS51523"/>
    </source>
</evidence>
<dbReference type="Proteomes" id="UP000436088">
    <property type="component" value="Unassembled WGS sequence"/>
</dbReference>
<dbReference type="GO" id="GO:0003700">
    <property type="term" value="F:DNA-binding transcription factor activity"/>
    <property type="evidence" value="ECO:0007669"/>
    <property type="project" value="TreeGrafter"/>
</dbReference>
<evidence type="ECO:0000256" key="2">
    <source>
        <dbReference type="ARBA" id="ARBA00022723"/>
    </source>
</evidence>
<evidence type="ECO:0000313" key="13">
    <source>
        <dbReference type="Proteomes" id="UP000436088"/>
    </source>
</evidence>
<keyword evidence="4" id="KW-0862">Zinc</keyword>
<dbReference type="SUPFAM" id="SSF46689">
    <property type="entry name" value="Homeodomain-like"/>
    <property type="match status" value="1"/>
</dbReference>
<evidence type="ECO:0000313" key="12">
    <source>
        <dbReference type="EMBL" id="KAE8727116.1"/>
    </source>
</evidence>
<dbReference type="GO" id="GO:0008270">
    <property type="term" value="F:zinc ion binding"/>
    <property type="evidence" value="ECO:0007669"/>
    <property type="project" value="UniProtKB-KW"/>
</dbReference>
<dbReference type="NCBIfam" id="TIGR01565">
    <property type="entry name" value="homeo_ZF_HD"/>
    <property type="match status" value="1"/>
</dbReference>
<dbReference type="GO" id="GO:0050793">
    <property type="term" value="P:regulation of developmental process"/>
    <property type="evidence" value="ECO:0007669"/>
    <property type="project" value="TreeGrafter"/>
</dbReference>
<dbReference type="AlphaFoldDB" id="A0A6A3CEE5"/>
<dbReference type="InterPro" id="IPR006456">
    <property type="entry name" value="ZF_HD_homeobox_Cys/His_dimer"/>
</dbReference>
<dbReference type="NCBIfam" id="TIGR01566">
    <property type="entry name" value="ZF_HD_prot_N"/>
    <property type="match status" value="1"/>
</dbReference>
<protein>
    <submittedName>
        <fullName evidence="12">Protein RADIALIS-like 6-like</fullName>
    </submittedName>
</protein>
<keyword evidence="3" id="KW-0863">Zinc-finger</keyword>
<keyword evidence="7" id="KW-0371">Homeobox</keyword>
<dbReference type="InterPro" id="IPR006455">
    <property type="entry name" value="Homeodomain_ZF_HD"/>
</dbReference>
<dbReference type="Pfam" id="PF04770">
    <property type="entry name" value="ZF-HD_dimer"/>
    <property type="match status" value="1"/>
</dbReference>
<feature type="region of interest" description="Disordered" evidence="10">
    <location>
        <begin position="184"/>
        <end position="233"/>
    </location>
</feature>
<evidence type="ECO:0000256" key="7">
    <source>
        <dbReference type="ARBA" id="ARBA00023155"/>
    </source>
</evidence>
<dbReference type="InterPro" id="IPR009057">
    <property type="entry name" value="Homeodomain-like_sf"/>
</dbReference>
<dbReference type="FunFam" id="1.10.10.60:FF:000257">
    <property type="entry name" value="Zinc-finger homeodomain protein 2"/>
    <property type="match status" value="1"/>
</dbReference>
<sequence>MFSASGDGQGSKGKEPVVFIGLVGACLGSVTRADFGESPNYVVTHPQSSNVGGHLGLLEPSTRSGWNALGRGDNHVALGQAFSHMVVPHATALHRRTLDDHHNEPNPQHRIDNPGQQPAPVPQHPTEDGPLIRYRECLKNHAANMGCYVVDGCGKDGTGEALKCAACECHRNFHRKETDGGAFPYYKNNTRRPTPLRRQRCPPGLSNSTTPRFRVAPHVTTNSGGGNGGVRAESSSEDLNVFAGGRDSSHLQPPKKRFRTKFSEDQKDKMREFADKLGWRIQKQDEPEVQQFCGDVGVKRPVFKVSMHNSKQAMKRKQM</sequence>
<dbReference type="EMBL" id="VEPZ02000320">
    <property type="protein sequence ID" value="KAE8727116.1"/>
    <property type="molecule type" value="Genomic_DNA"/>
</dbReference>
<keyword evidence="2" id="KW-0479">Metal-binding</keyword>
<evidence type="ECO:0000256" key="6">
    <source>
        <dbReference type="ARBA" id="ARBA00023125"/>
    </source>
</evidence>
<dbReference type="GO" id="GO:0005634">
    <property type="term" value="C:nucleus"/>
    <property type="evidence" value="ECO:0007669"/>
    <property type="project" value="UniProtKB-SubCell"/>
</dbReference>
<keyword evidence="13" id="KW-1185">Reference proteome</keyword>
<keyword evidence="6" id="KW-0238">DNA-binding</keyword>
<proteinExistence type="predicted"/>
<feature type="region of interest" description="Disordered" evidence="10">
    <location>
        <begin position="99"/>
        <end position="128"/>
    </location>
</feature>
<evidence type="ECO:0000256" key="3">
    <source>
        <dbReference type="ARBA" id="ARBA00022771"/>
    </source>
</evidence>
<evidence type="ECO:0000256" key="5">
    <source>
        <dbReference type="ARBA" id="ARBA00023015"/>
    </source>
</evidence>
<feature type="domain" description="ZF-HD dimerization-type" evidence="11">
    <location>
        <begin position="134"/>
        <end position="177"/>
    </location>
</feature>
<dbReference type="Gene3D" id="1.10.10.60">
    <property type="entry name" value="Homeodomain-like"/>
    <property type="match status" value="1"/>
</dbReference>
<evidence type="ECO:0000256" key="8">
    <source>
        <dbReference type="ARBA" id="ARBA00023163"/>
    </source>
</evidence>